<evidence type="ECO:0000256" key="5">
    <source>
        <dbReference type="SAM" id="Phobius"/>
    </source>
</evidence>
<dbReference type="InterPro" id="IPR021797">
    <property type="entry name" value="Wzy_C_2"/>
</dbReference>
<dbReference type="InterPro" id="IPR051533">
    <property type="entry name" value="WaaL-like"/>
</dbReference>
<feature type="transmembrane region" description="Helical" evidence="5">
    <location>
        <begin position="385"/>
        <end position="403"/>
    </location>
</feature>
<evidence type="ECO:0000256" key="2">
    <source>
        <dbReference type="ARBA" id="ARBA00022692"/>
    </source>
</evidence>
<gene>
    <name evidence="9" type="primary">rfaL</name>
    <name evidence="9" type="ordered locus">Mpe_A0063</name>
</gene>
<keyword evidence="2 5" id="KW-0812">Transmembrane</keyword>
<sequence>MIASSCGSAPPLNGEHQAARWAATLAFVVCIVYSLARFDDGQGGPSLVLLAASVALLVASGNAGPCSAPAMAWAWWIAGMACVAVALVQYFAPSLANGWLVANPGAAGRAVGNMRQPNHLATALLCAMVMTAWLWQAGRLRAPWAVASLFAMVLAVALSASRTGALSVGVLLLWAAVDRTLPRAARWTLALTPVVYLFCWAGLAEYAEWQQAHFYGAERLQSHSDISSSRFAIWRNALTLIAQNPWTGVGWGNFNFAWTFTPFPDRPVAFFDHTHNLPLQLAVEIGLPATALVLGLFGWALWRARGAWRVAGEQPGHPARAAFVMLVVLGVHSLLEYPLWYAYFLLPAAWALGVFLGSAPTKEPASDLNEPASPAVAIMARWSTFLLRAAGALMIVGAAYAAWDHRRVEVIFAPPAGAGPLAERIAAGRESVLFGYHADYAAVTNEPKDQALASFRRPLHHLVDVRLLIAYVEALKANGRDAEALYAAQRLREFRREDAQAYFKNCTADNPVPPFQCRTDPVALTWRDLEP</sequence>
<comment type="subcellular location">
    <subcellularLocation>
        <location evidence="1">Membrane</location>
        <topology evidence="1">Multi-pass membrane protein</topology>
    </subcellularLocation>
</comment>
<dbReference type="STRING" id="420662.Mpe_A0063"/>
<feature type="domain" description="Virulence factor membrane-bound polymerase C-terminal" evidence="7">
    <location>
        <begin position="322"/>
        <end position="501"/>
    </location>
</feature>
<evidence type="ECO:0000259" key="8">
    <source>
        <dbReference type="Pfam" id="PF15864"/>
    </source>
</evidence>
<feature type="domain" description="Protein glycosylation ligase" evidence="8">
    <location>
        <begin position="110"/>
        <end position="135"/>
    </location>
</feature>
<evidence type="ECO:0000256" key="4">
    <source>
        <dbReference type="ARBA" id="ARBA00023136"/>
    </source>
</evidence>
<evidence type="ECO:0000259" key="7">
    <source>
        <dbReference type="Pfam" id="PF11846"/>
    </source>
</evidence>
<dbReference type="HOGENOM" id="CLU_466095_0_0_4"/>
<name>A2SBT6_METPP</name>
<evidence type="ECO:0000259" key="6">
    <source>
        <dbReference type="Pfam" id="PF04932"/>
    </source>
</evidence>
<reference evidence="9 10" key="1">
    <citation type="journal article" date="2007" name="J. Bacteriol.">
        <title>Whole-genome analysis of the methyl tert-butyl ether-degrading beta-proteobacterium Methylibium petroleiphilum PM1.</title>
        <authorList>
            <person name="Kane S.R."/>
            <person name="Chakicherla A.Y."/>
            <person name="Chain P.S.G."/>
            <person name="Schmidt R."/>
            <person name="Shin M.W."/>
            <person name="Legler T.C."/>
            <person name="Scow K.M."/>
            <person name="Larimer F.W."/>
            <person name="Lucas S.M."/>
            <person name="Richardson P.M."/>
            <person name="Hristova K.R."/>
        </authorList>
    </citation>
    <scope>NUCLEOTIDE SEQUENCE [LARGE SCALE GENOMIC DNA]</scope>
    <source>
        <strain evidence="10">ATCC BAA-1232 / LMG 22953 / PM1</strain>
    </source>
</reference>
<feature type="transmembrane region" description="Helical" evidence="5">
    <location>
        <begin position="43"/>
        <end position="61"/>
    </location>
</feature>
<evidence type="ECO:0000313" key="9">
    <source>
        <dbReference type="EMBL" id="ABM93025.1"/>
    </source>
</evidence>
<dbReference type="Pfam" id="PF04932">
    <property type="entry name" value="Wzy_C"/>
    <property type="match status" value="1"/>
</dbReference>
<feature type="transmembrane region" description="Helical" evidence="5">
    <location>
        <begin position="285"/>
        <end position="305"/>
    </location>
</feature>
<evidence type="ECO:0000256" key="1">
    <source>
        <dbReference type="ARBA" id="ARBA00004141"/>
    </source>
</evidence>
<dbReference type="InterPro" id="IPR031726">
    <property type="entry name" value="PglL_A"/>
</dbReference>
<feature type="transmembrane region" description="Helical" evidence="5">
    <location>
        <begin position="184"/>
        <end position="203"/>
    </location>
</feature>
<proteinExistence type="predicted"/>
<keyword evidence="4 5" id="KW-0472">Membrane</keyword>
<dbReference type="Pfam" id="PF11846">
    <property type="entry name" value="Wzy_C_2"/>
    <property type="match status" value="1"/>
</dbReference>
<evidence type="ECO:0000313" key="10">
    <source>
        <dbReference type="Proteomes" id="UP000000366"/>
    </source>
</evidence>
<feature type="domain" description="O-antigen ligase-related" evidence="6">
    <location>
        <begin position="148"/>
        <end position="293"/>
    </location>
</feature>
<dbReference type="Pfam" id="PF15864">
    <property type="entry name" value="PglL_A"/>
    <property type="match status" value="1"/>
</dbReference>
<dbReference type="GO" id="GO:0016020">
    <property type="term" value="C:membrane"/>
    <property type="evidence" value="ECO:0007669"/>
    <property type="project" value="UniProtKB-SubCell"/>
</dbReference>
<keyword evidence="3 5" id="KW-1133">Transmembrane helix</keyword>
<feature type="transmembrane region" description="Helical" evidence="5">
    <location>
        <begin position="144"/>
        <end position="177"/>
    </location>
</feature>
<dbReference type="Proteomes" id="UP000000366">
    <property type="component" value="Chromosome"/>
</dbReference>
<dbReference type="eggNOG" id="COG3307">
    <property type="taxonomic scope" value="Bacteria"/>
</dbReference>
<feature type="transmembrane region" description="Helical" evidence="5">
    <location>
        <begin position="317"/>
        <end position="335"/>
    </location>
</feature>
<dbReference type="PANTHER" id="PTHR37422:SF13">
    <property type="entry name" value="LIPOPOLYSACCHARIDE BIOSYNTHESIS PROTEIN PA4999-RELATED"/>
    <property type="match status" value="1"/>
</dbReference>
<dbReference type="PANTHER" id="PTHR37422">
    <property type="entry name" value="TEICHURONIC ACID BIOSYNTHESIS PROTEIN TUAE"/>
    <property type="match status" value="1"/>
</dbReference>
<dbReference type="InterPro" id="IPR007016">
    <property type="entry name" value="O-antigen_ligase-rel_domated"/>
</dbReference>
<protein>
    <submittedName>
        <fullName evidence="9">O-antigen polymerase</fullName>
    </submittedName>
</protein>
<feature type="transmembrane region" description="Helical" evidence="5">
    <location>
        <begin position="119"/>
        <end position="138"/>
    </location>
</feature>
<accession>A2SBT6</accession>
<feature type="transmembrane region" description="Helical" evidence="5">
    <location>
        <begin position="73"/>
        <end position="92"/>
    </location>
</feature>
<dbReference type="AlphaFoldDB" id="A2SBT6"/>
<dbReference type="KEGG" id="mpt:Mpe_A0063"/>
<evidence type="ECO:0000256" key="3">
    <source>
        <dbReference type="ARBA" id="ARBA00022989"/>
    </source>
</evidence>
<dbReference type="EMBL" id="CP000555">
    <property type="protein sequence ID" value="ABM93025.1"/>
    <property type="molecule type" value="Genomic_DNA"/>
</dbReference>
<feature type="transmembrane region" description="Helical" evidence="5">
    <location>
        <begin position="18"/>
        <end position="36"/>
    </location>
</feature>
<organism evidence="9 10">
    <name type="scientific">Methylibium petroleiphilum (strain ATCC BAA-1232 / LMG 22953 / PM1)</name>
    <dbReference type="NCBI Taxonomy" id="420662"/>
    <lineage>
        <taxon>Bacteria</taxon>
        <taxon>Pseudomonadati</taxon>
        <taxon>Pseudomonadota</taxon>
        <taxon>Betaproteobacteria</taxon>
        <taxon>Burkholderiales</taxon>
        <taxon>Sphaerotilaceae</taxon>
        <taxon>Methylibium</taxon>
    </lineage>
</organism>
<keyword evidence="10" id="KW-1185">Reference proteome</keyword>